<gene>
    <name evidence="1" type="ORF">DY000_02046768</name>
</gene>
<name>A0ABQ7F3P4_BRACR</name>
<accession>A0ABQ7F3P4</accession>
<organism evidence="1 2">
    <name type="scientific">Brassica cretica</name>
    <name type="common">Mustard</name>
    <dbReference type="NCBI Taxonomy" id="69181"/>
    <lineage>
        <taxon>Eukaryota</taxon>
        <taxon>Viridiplantae</taxon>
        <taxon>Streptophyta</taxon>
        <taxon>Embryophyta</taxon>
        <taxon>Tracheophyta</taxon>
        <taxon>Spermatophyta</taxon>
        <taxon>Magnoliopsida</taxon>
        <taxon>eudicotyledons</taxon>
        <taxon>Gunneridae</taxon>
        <taxon>Pentapetalae</taxon>
        <taxon>rosids</taxon>
        <taxon>malvids</taxon>
        <taxon>Brassicales</taxon>
        <taxon>Brassicaceae</taxon>
        <taxon>Brassiceae</taxon>
        <taxon>Brassica</taxon>
    </lineage>
</organism>
<protein>
    <submittedName>
        <fullName evidence="1">Uncharacterized protein</fullName>
    </submittedName>
</protein>
<evidence type="ECO:0000313" key="1">
    <source>
        <dbReference type="EMBL" id="KAF3610000.1"/>
    </source>
</evidence>
<keyword evidence="2" id="KW-1185">Reference proteome</keyword>
<dbReference type="EMBL" id="QGKV02000297">
    <property type="protein sequence ID" value="KAF3610000.1"/>
    <property type="molecule type" value="Genomic_DNA"/>
</dbReference>
<comment type="caution">
    <text evidence="1">The sequence shown here is derived from an EMBL/GenBank/DDBJ whole genome shotgun (WGS) entry which is preliminary data.</text>
</comment>
<reference evidence="1 2" key="1">
    <citation type="journal article" date="2020" name="BMC Genomics">
        <title>Intraspecific diversification of the crop wild relative Brassica cretica Lam. using demographic model selection.</title>
        <authorList>
            <person name="Kioukis A."/>
            <person name="Michalopoulou V.A."/>
            <person name="Briers L."/>
            <person name="Pirintsos S."/>
            <person name="Studholme D.J."/>
            <person name="Pavlidis P."/>
            <person name="Sarris P.F."/>
        </authorList>
    </citation>
    <scope>NUCLEOTIDE SEQUENCE [LARGE SCALE GENOMIC DNA]</scope>
    <source>
        <strain evidence="2">cv. PFS-1207/04</strain>
    </source>
</reference>
<sequence length="81" mass="9082">MLPASSYWKKPISHVSALKRGEERSILRESNIEVLGLHQQSLVVVCGPSSVPVIQHHDRGPLPAETEEDTVIWKRHEFASS</sequence>
<dbReference type="Proteomes" id="UP000266723">
    <property type="component" value="Unassembled WGS sequence"/>
</dbReference>
<evidence type="ECO:0000313" key="2">
    <source>
        <dbReference type="Proteomes" id="UP000266723"/>
    </source>
</evidence>
<proteinExistence type="predicted"/>